<keyword evidence="4" id="KW-0479">Metal-binding</keyword>
<dbReference type="Gene3D" id="3.10.28.10">
    <property type="entry name" value="Homing endonucleases"/>
    <property type="match status" value="1"/>
</dbReference>
<comment type="similarity">
    <text evidence="2">Belongs to the Ro 60 kDa family.</text>
</comment>
<dbReference type="InterPro" id="IPR004860">
    <property type="entry name" value="LAGLIDADG_dom"/>
</dbReference>
<dbReference type="RefSeq" id="WP_378204103.1">
    <property type="nucleotide sequence ID" value="NZ_JBHMBK010000041.1"/>
</dbReference>
<accession>A0ABV5UEH7</accession>
<evidence type="ECO:0000256" key="9">
    <source>
        <dbReference type="SAM" id="MobiDB-lite"/>
    </source>
</evidence>
<feature type="domain" description="TROVE" evidence="11">
    <location>
        <begin position="674"/>
        <end position="745"/>
    </location>
</feature>
<proteinExistence type="inferred from homology"/>
<dbReference type="PRINTS" id="PR00379">
    <property type="entry name" value="INTEIN"/>
</dbReference>
<evidence type="ECO:0000256" key="7">
    <source>
        <dbReference type="ARBA" id="ARBA00023000"/>
    </source>
</evidence>
<dbReference type="InterPro" id="IPR003587">
    <property type="entry name" value="Hint_dom_N"/>
</dbReference>
<keyword evidence="12" id="KW-0255">Endonuclease</keyword>
<keyword evidence="13" id="KW-1185">Reference proteome</keyword>
<keyword evidence="3" id="KW-0963">Cytoplasm</keyword>
<dbReference type="InterPro" id="IPR004042">
    <property type="entry name" value="Intein_endonuc_central"/>
</dbReference>
<keyword evidence="6" id="KW-0694">RNA-binding</keyword>
<dbReference type="InterPro" id="IPR006141">
    <property type="entry name" value="Intein_N"/>
</dbReference>
<dbReference type="SUPFAM" id="SSF55608">
    <property type="entry name" value="Homing endonucleases"/>
    <property type="match status" value="1"/>
</dbReference>
<dbReference type="Gene3D" id="3.40.50.410">
    <property type="entry name" value="von Willebrand factor, type A domain"/>
    <property type="match status" value="1"/>
</dbReference>
<feature type="domain" description="DOD-type homing endonuclease" evidence="10">
    <location>
        <begin position="414"/>
        <end position="556"/>
    </location>
</feature>
<evidence type="ECO:0000256" key="5">
    <source>
        <dbReference type="ARBA" id="ARBA00022813"/>
    </source>
</evidence>
<protein>
    <submittedName>
        <fullName evidence="12">LAGLIDADG family homing endonuclease</fullName>
    </submittedName>
</protein>
<name>A0ABV5UEH7_9PSEU</name>
<keyword evidence="7" id="KW-0651">Protein splicing</keyword>
<dbReference type="NCBIfam" id="TIGR01443">
    <property type="entry name" value="intein_Cterm"/>
    <property type="match status" value="1"/>
</dbReference>
<dbReference type="PANTHER" id="PTHR14202:SF0">
    <property type="entry name" value="RNA-BINDING PROTEIN RO60"/>
    <property type="match status" value="1"/>
</dbReference>
<evidence type="ECO:0000256" key="4">
    <source>
        <dbReference type="ARBA" id="ARBA00022723"/>
    </source>
</evidence>
<evidence type="ECO:0000256" key="6">
    <source>
        <dbReference type="ARBA" id="ARBA00022884"/>
    </source>
</evidence>
<gene>
    <name evidence="12" type="ORF">ACFFTO_36905</name>
</gene>
<dbReference type="PROSITE" id="PS50818">
    <property type="entry name" value="INTEIN_C_TER"/>
    <property type="match status" value="1"/>
</dbReference>
<dbReference type="Pfam" id="PF14528">
    <property type="entry name" value="LAGLIDADG_3"/>
    <property type="match status" value="1"/>
</dbReference>
<dbReference type="InterPro" id="IPR030934">
    <property type="entry name" value="Intein_C"/>
</dbReference>
<dbReference type="Gene3D" id="2.170.16.10">
    <property type="entry name" value="Hedgehog/Intein (Hint) domain"/>
    <property type="match status" value="1"/>
</dbReference>
<dbReference type="Proteomes" id="UP001589535">
    <property type="component" value="Unassembled WGS sequence"/>
</dbReference>
<evidence type="ECO:0000313" key="13">
    <source>
        <dbReference type="Proteomes" id="UP001589535"/>
    </source>
</evidence>
<sequence>MSKFNTARAPAATSPVRGEATPSTVTHEGGAGYARDTKSELFLLAVANMVGENAFYESADTRDTRYAELVRQSTLDDPQWTARFLRWLRSGANLRTASLVGAAEFAKARRDAGLDGLSRQVVADVLQRADEPGELLAYWTSVHGRAVPKPVKRGIADAAVKLYDERSYAKWDSAARAFRFADVLELTHPAGGGELFKHILDERHDRGNAIPESLATLRARAELLSWDADRRRALFTRPDAADVLRAAGMTWESVAGWLQGPLDARVWEALIPSMGYMACLAEGTPVWLPDGTTAPIEEVVHRRLPVLAYDRPWDTRPVRYGPGQQPRERSVGRLVPTVPSDWIDAGSRPASTVRLASGREITATHDHRWVRQRARGRQAWEWTTTAELVVGDRIPAPLSASYFGTEGDAWDGYFVGAMLGDGGMTSVTPEFHGDPADGACAFMRDYAGKHGCGVREYPRGKIVRMRFPFARWRRNPLADVLRAYEVWGKRAEVKALPDRAFSREFWIGVLSGLIDTDGCVRERRNAKETYHASVEYATVSRRLAGQVADALLRLGVPSRIVERAPRTGKSLIAGREVIGRHPLFTVEVSRAVGVRRLAELLDLRIGYKAAALARAAAGLAHVAPAASEMHGYDPSVTLDRVVAIEAAGEVRAYCVTVGPSHLFVANGVVTGNCLRNLRNFDEAGVSDEVAQRVAERLADPVQVAKSRQLPMRFLAAYRAAPSLRWAWALERTIAHALANVPVLAGRTLVLVDTSASMNDRFSKDGSLMRWDAAAVFGLALGRRCAKADVVSFSDGYWDHRQGTKVFKLRRGGSLLSDVERWKSGGFFIGGGTDTAGAVKKHFANHDRVVILTDEQAAYGDVGQALPAHVPLYTWNLAGYRAGHAPSGSGHRHTFGGLTDQGFRMIPLLERGEKADWPF</sequence>
<evidence type="ECO:0000256" key="3">
    <source>
        <dbReference type="ARBA" id="ARBA00022490"/>
    </source>
</evidence>
<dbReference type="InterPro" id="IPR008858">
    <property type="entry name" value="TROVE_dom"/>
</dbReference>
<dbReference type="PROSITE" id="PS50819">
    <property type="entry name" value="INTEIN_ENDONUCLEASE"/>
    <property type="match status" value="1"/>
</dbReference>
<feature type="region of interest" description="Disordered" evidence="9">
    <location>
        <begin position="1"/>
        <end position="31"/>
    </location>
</feature>
<dbReference type="PROSITE" id="PS50817">
    <property type="entry name" value="INTEIN_N_TER"/>
    <property type="match status" value="1"/>
</dbReference>
<dbReference type="SUPFAM" id="SSF53300">
    <property type="entry name" value="vWA-like"/>
    <property type="match status" value="1"/>
</dbReference>
<dbReference type="InterPro" id="IPR006142">
    <property type="entry name" value="INTEIN"/>
</dbReference>
<dbReference type="InterPro" id="IPR027434">
    <property type="entry name" value="Homing_endonucl"/>
</dbReference>
<keyword evidence="12" id="KW-0540">Nuclease</keyword>
<dbReference type="SUPFAM" id="SSF51294">
    <property type="entry name" value="Hedgehog/intein (Hint) domain"/>
    <property type="match status" value="1"/>
</dbReference>
<dbReference type="PROSITE" id="PS50988">
    <property type="entry name" value="TROVE"/>
    <property type="match status" value="2"/>
</dbReference>
<dbReference type="Pfam" id="PF05731">
    <property type="entry name" value="TROVE"/>
    <property type="match status" value="1"/>
</dbReference>
<dbReference type="InterPro" id="IPR037214">
    <property type="entry name" value="TROVE_dom_sf"/>
</dbReference>
<organism evidence="12 13">
    <name type="scientific">Amycolatopsis plumensis</name>
    <dbReference type="NCBI Taxonomy" id="236508"/>
    <lineage>
        <taxon>Bacteria</taxon>
        <taxon>Bacillati</taxon>
        <taxon>Actinomycetota</taxon>
        <taxon>Actinomycetes</taxon>
        <taxon>Pseudonocardiales</taxon>
        <taxon>Pseudonocardiaceae</taxon>
        <taxon>Amycolatopsis</taxon>
    </lineage>
</organism>
<keyword evidence="12" id="KW-0378">Hydrolase</keyword>
<keyword evidence="5" id="KW-0068">Autocatalytic cleavage</keyword>
<dbReference type="InterPro" id="IPR036844">
    <property type="entry name" value="Hint_dom_sf"/>
</dbReference>
<comment type="subcellular location">
    <subcellularLocation>
        <location evidence="1">Cytoplasm</location>
    </subcellularLocation>
</comment>
<dbReference type="InterPro" id="IPR040322">
    <property type="entry name" value="TROVE2"/>
</dbReference>
<evidence type="ECO:0000313" key="12">
    <source>
        <dbReference type="EMBL" id="MFB9689787.1"/>
    </source>
</evidence>
<dbReference type="SMART" id="SM00306">
    <property type="entry name" value="HintN"/>
    <property type="match status" value="1"/>
</dbReference>
<dbReference type="InterPro" id="IPR036465">
    <property type="entry name" value="vWFA_dom_sf"/>
</dbReference>
<dbReference type="CDD" id="cd00081">
    <property type="entry name" value="Hint"/>
    <property type="match status" value="1"/>
</dbReference>
<reference evidence="12 13" key="1">
    <citation type="submission" date="2024-09" db="EMBL/GenBank/DDBJ databases">
        <authorList>
            <person name="Sun Q."/>
            <person name="Mori K."/>
        </authorList>
    </citation>
    <scope>NUCLEOTIDE SEQUENCE [LARGE SCALE GENOMIC DNA]</scope>
    <source>
        <strain evidence="12 13">JCM 13852</strain>
    </source>
</reference>
<dbReference type="SUPFAM" id="SSF140864">
    <property type="entry name" value="TROVE domain-like"/>
    <property type="match status" value="2"/>
</dbReference>
<evidence type="ECO:0000259" key="11">
    <source>
        <dbReference type="PROSITE" id="PS50988"/>
    </source>
</evidence>
<keyword evidence="8" id="KW-0687">Ribonucleoprotein</keyword>
<dbReference type="EMBL" id="JBHMBK010000041">
    <property type="protein sequence ID" value="MFB9689787.1"/>
    <property type="molecule type" value="Genomic_DNA"/>
</dbReference>
<evidence type="ECO:0000256" key="8">
    <source>
        <dbReference type="ARBA" id="ARBA00023274"/>
    </source>
</evidence>
<feature type="domain" description="TROVE" evidence="11">
    <location>
        <begin position="24"/>
        <end position="360"/>
    </location>
</feature>
<evidence type="ECO:0000256" key="1">
    <source>
        <dbReference type="ARBA" id="ARBA00004496"/>
    </source>
</evidence>
<comment type="caution">
    <text evidence="12">The sequence shown here is derived from an EMBL/GenBank/DDBJ whole genome shotgun (WGS) entry which is preliminary data.</text>
</comment>
<evidence type="ECO:0000259" key="10">
    <source>
        <dbReference type="PROSITE" id="PS50819"/>
    </source>
</evidence>
<dbReference type="GO" id="GO:0004519">
    <property type="term" value="F:endonuclease activity"/>
    <property type="evidence" value="ECO:0007669"/>
    <property type="project" value="UniProtKB-KW"/>
</dbReference>
<dbReference type="PANTHER" id="PTHR14202">
    <property type="entry name" value="60 KDA RIBONUCLEOPROTEIN SSA/RO"/>
    <property type="match status" value="1"/>
</dbReference>
<evidence type="ECO:0000256" key="2">
    <source>
        <dbReference type="ARBA" id="ARBA00007814"/>
    </source>
</evidence>